<evidence type="ECO:0000313" key="2">
    <source>
        <dbReference type="EMBL" id="CAD8113187.1"/>
    </source>
</evidence>
<name>A0A8S1QEC0_9CILI</name>
<dbReference type="AlphaFoldDB" id="A0A8S1QEC0"/>
<feature type="coiled-coil region" evidence="1">
    <location>
        <begin position="247"/>
        <end position="281"/>
    </location>
</feature>
<keyword evidence="3" id="KW-1185">Reference proteome</keyword>
<evidence type="ECO:0000313" key="3">
    <source>
        <dbReference type="Proteomes" id="UP000692954"/>
    </source>
</evidence>
<comment type="caution">
    <text evidence="2">The sequence shown here is derived from an EMBL/GenBank/DDBJ whole genome shotgun (WGS) entry which is preliminary data.</text>
</comment>
<dbReference type="Proteomes" id="UP000692954">
    <property type="component" value="Unassembled WGS sequence"/>
</dbReference>
<dbReference type="EMBL" id="CAJJDN010000102">
    <property type="protein sequence ID" value="CAD8113187.1"/>
    <property type="molecule type" value="Genomic_DNA"/>
</dbReference>
<keyword evidence="1" id="KW-0175">Coiled coil</keyword>
<gene>
    <name evidence="2" type="ORF">PSON_ATCC_30995.1.T1020158</name>
</gene>
<reference evidence="2" key="1">
    <citation type="submission" date="2021-01" db="EMBL/GenBank/DDBJ databases">
        <authorList>
            <consortium name="Genoscope - CEA"/>
            <person name="William W."/>
        </authorList>
    </citation>
    <scope>NUCLEOTIDE SEQUENCE</scope>
</reference>
<protein>
    <submittedName>
        <fullName evidence="2">Uncharacterized protein</fullName>
    </submittedName>
</protein>
<evidence type="ECO:0000256" key="1">
    <source>
        <dbReference type="SAM" id="Coils"/>
    </source>
</evidence>
<accession>A0A8S1QEC0</accession>
<proteinExistence type="predicted"/>
<sequence>MRFKQIQEKCDFKENRQQITFESKLTGQIIKVYLDTIKQVLTDLKTNICTARELHKKNEQSLGFSESEQRSECVKKDKDVQSKKKRDTLIYLYIKQIKQLQSLSKQLMIQCIKSQQIASALVKFLREQLDKHHSNATPAQKQEFLQKYITLCKYIEQGINLNESRWFLFGDGYNKADSAVVLISSQSNDSIKTVIVVQMMMVNSLMEIHEIKEDHENLNQSHNLNLNLNLNQNQNQNQNHNLNLNLNHNHKHKKKTIQKKKQKMKKQIKNIQINLQQRKNLKEKQNR</sequence>
<organism evidence="2 3">
    <name type="scientific">Paramecium sonneborni</name>
    <dbReference type="NCBI Taxonomy" id="65129"/>
    <lineage>
        <taxon>Eukaryota</taxon>
        <taxon>Sar</taxon>
        <taxon>Alveolata</taxon>
        <taxon>Ciliophora</taxon>
        <taxon>Intramacronucleata</taxon>
        <taxon>Oligohymenophorea</taxon>
        <taxon>Peniculida</taxon>
        <taxon>Parameciidae</taxon>
        <taxon>Paramecium</taxon>
    </lineage>
</organism>
<dbReference type="OrthoDB" id="305335at2759"/>